<keyword evidence="7 13" id="KW-1133">Transmembrane helix</keyword>
<evidence type="ECO:0000256" key="1">
    <source>
        <dbReference type="ARBA" id="ARBA00005513"/>
    </source>
</evidence>
<dbReference type="AlphaFoldDB" id="A0A7G6E4P4"/>
<evidence type="ECO:0000256" key="9">
    <source>
        <dbReference type="ARBA" id="ARBA00023136"/>
    </source>
</evidence>
<keyword evidence="10 13" id="KW-0066">ATP synthesis</keyword>
<keyword evidence="4 13" id="KW-0138">CF(0)</keyword>
<feature type="transmembrane region" description="Helical" evidence="13">
    <location>
        <begin position="6"/>
        <end position="27"/>
    </location>
</feature>
<evidence type="ECO:0000256" key="10">
    <source>
        <dbReference type="ARBA" id="ARBA00023310"/>
    </source>
</evidence>
<evidence type="ECO:0000256" key="7">
    <source>
        <dbReference type="ARBA" id="ARBA00022989"/>
    </source>
</evidence>
<gene>
    <name evidence="13 16" type="primary">atpF</name>
    <name evidence="16" type="ORF">BR63_12450</name>
</gene>
<dbReference type="InterPro" id="IPR050059">
    <property type="entry name" value="ATP_synthase_B_chain"/>
</dbReference>
<keyword evidence="15" id="KW-0175">Coiled coil</keyword>
<evidence type="ECO:0000256" key="11">
    <source>
        <dbReference type="ARBA" id="ARBA00025198"/>
    </source>
</evidence>
<evidence type="ECO:0000313" key="17">
    <source>
        <dbReference type="Proteomes" id="UP000515847"/>
    </source>
</evidence>
<dbReference type="EMBL" id="CP045798">
    <property type="protein sequence ID" value="QNB47048.1"/>
    <property type="molecule type" value="Genomic_DNA"/>
</dbReference>
<comment type="function">
    <text evidence="11 13">F(1)F(0) ATP synthase produces ATP from ADP in the presence of a proton or sodium gradient. F-type ATPases consist of two structural domains, F(1) containing the extramembraneous catalytic core and F(0) containing the membrane proton channel, linked together by a central stalk and a peripheral stalk. During catalysis, ATP synthesis in the catalytic domain of F(1) is coupled via a rotary mechanism of the central stalk subunits to proton translocation.</text>
</comment>
<dbReference type="OrthoDB" id="9795863at2"/>
<evidence type="ECO:0000256" key="2">
    <source>
        <dbReference type="ARBA" id="ARBA00022448"/>
    </source>
</evidence>
<dbReference type="KEGG" id="tfr:BR63_12450"/>
<comment type="function">
    <text evidence="13">Component of the F(0) channel, it forms part of the peripheral stalk, linking F(1) to F(0).</text>
</comment>
<dbReference type="GO" id="GO:0045259">
    <property type="term" value="C:proton-transporting ATP synthase complex"/>
    <property type="evidence" value="ECO:0007669"/>
    <property type="project" value="UniProtKB-KW"/>
</dbReference>
<keyword evidence="2 13" id="KW-0813">Transport</keyword>
<evidence type="ECO:0000256" key="5">
    <source>
        <dbReference type="ARBA" id="ARBA00022692"/>
    </source>
</evidence>
<dbReference type="CDD" id="cd06503">
    <property type="entry name" value="ATP-synt_Fo_b"/>
    <property type="match status" value="1"/>
</dbReference>
<evidence type="ECO:0000256" key="3">
    <source>
        <dbReference type="ARBA" id="ARBA00022475"/>
    </source>
</evidence>
<feature type="coiled-coil region" evidence="15">
    <location>
        <begin position="31"/>
        <end position="123"/>
    </location>
</feature>
<keyword evidence="5 13" id="KW-0812">Transmembrane</keyword>
<accession>A0A7G6E4P4</accession>
<dbReference type="PANTHER" id="PTHR33445:SF1">
    <property type="entry name" value="ATP SYNTHASE SUBUNIT B"/>
    <property type="match status" value="1"/>
</dbReference>
<keyword evidence="8 13" id="KW-0406">Ion transport</keyword>
<dbReference type="GO" id="GO:0012505">
    <property type="term" value="C:endomembrane system"/>
    <property type="evidence" value="ECO:0007669"/>
    <property type="project" value="UniProtKB-SubCell"/>
</dbReference>
<dbReference type="HAMAP" id="MF_01398">
    <property type="entry name" value="ATP_synth_b_bprime"/>
    <property type="match status" value="1"/>
</dbReference>
<evidence type="ECO:0000256" key="14">
    <source>
        <dbReference type="RuleBase" id="RU003848"/>
    </source>
</evidence>
<dbReference type="InterPro" id="IPR005864">
    <property type="entry name" value="ATP_synth_F0_bsu_bac"/>
</dbReference>
<organism evidence="16 17">
    <name type="scientific">Thermanaerosceptrum fracticalcis</name>
    <dbReference type="NCBI Taxonomy" id="1712410"/>
    <lineage>
        <taxon>Bacteria</taxon>
        <taxon>Bacillati</taxon>
        <taxon>Bacillota</taxon>
        <taxon>Clostridia</taxon>
        <taxon>Eubacteriales</taxon>
        <taxon>Peptococcaceae</taxon>
        <taxon>Thermanaerosceptrum</taxon>
    </lineage>
</organism>
<dbReference type="Pfam" id="PF00430">
    <property type="entry name" value="ATP-synt_B"/>
    <property type="match status" value="1"/>
</dbReference>
<comment type="subunit">
    <text evidence="13">F-type ATPases have 2 components, F(1) - the catalytic core - and F(0) - the membrane proton channel. F(1) has five subunits: alpha(3), beta(3), gamma(1), delta(1), epsilon(1). F(0) has three main subunits: a(1), b(2) and c(10-14). The alpha and beta chains form an alternating ring which encloses part of the gamma chain. F(1) is attached to F(0) by a central stalk formed by the gamma and epsilon chains, while a peripheral stalk is formed by the delta and b chains.</text>
</comment>
<keyword evidence="3 13" id="KW-1003">Cell membrane</keyword>
<dbReference type="NCBIfam" id="TIGR01144">
    <property type="entry name" value="ATP_synt_b"/>
    <property type="match status" value="1"/>
</dbReference>
<name>A0A7G6E4P4_THEFR</name>
<dbReference type="Proteomes" id="UP000515847">
    <property type="component" value="Chromosome"/>
</dbReference>
<protein>
    <recommendedName>
        <fullName evidence="13">ATP synthase subunit b</fullName>
    </recommendedName>
    <alternativeName>
        <fullName evidence="13">ATP synthase F(0) sector subunit b</fullName>
    </alternativeName>
    <alternativeName>
        <fullName evidence="13">ATPase subunit I</fullName>
    </alternativeName>
    <alternativeName>
        <fullName evidence="13">F-type ATPase subunit b</fullName>
        <shortName evidence="13">F-ATPase subunit b</shortName>
    </alternativeName>
</protein>
<keyword evidence="17" id="KW-1185">Reference proteome</keyword>
<evidence type="ECO:0000256" key="6">
    <source>
        <dbReference type="ARBA" id="ARBA00022781"/>
    </source>
</evidence>
<comment type="subcellular location">
    <subcellularLocation>
        <location evidence="13">Cell membrane</location>
        <topology evidence="13">Single-pass membrane protein</topology>
    </subcellularLocation>
    <subcellularLocation>
        <location evidence="12">Endomembrane system</location>
        <topology evidence="12">Single-pass membrane protein</topology>
    </subcellularLocation>
</comment>
<reference evidence="16 17" key="1">
    <citation type="journal article" date="2019" name="Front. Microbiol.">
        <title>Thermoanaerosceptrum fracticalcis gen. nov. sp. nov., a Novel Fumarate-Fermenting Microorganism From a Deep Fractured Carbonate Aquifer of the US Great Basin.</title>
        <authorList>
            <person name="Hamilton-Brehm S.D."/>
            <person name="Stewart L.E."/>
            <person name="Zavarin M."/>
            <person name="Caldwell M."/>
            <person name="Lawson P.A."/>
            <person name="Onstott T.C."/>
            <person name="Grzymski J."/>
            <person name="Neveux I."/>
            <person name="Lollar B.S."/>
            <person name="Russell C.E."/>
            <person name="Moser D.P."/>
        </authorList>
    </citation>
    <scope>NUCLEOTIDE SEQUENCE [LARGE SCALE GENOMIC DNA]</scope>
    <source>
        <strain evidence="16 17">DRI-13</strain>
    </source>
</reference>
<evidence type="ECO:0000256" key="12">
    <source>
        <dbReference type="ARBA" id="ARBA00037847"/>
    </source>
</evidence>
<evidence type="ECO:0000313" key="16">
    <source>
        <dbReference type="EMBL" id="QNB47048.1"/>
    </source>
</evidence>
<dbReference type="PANTHER" id="PTHR33445">
    <property type="entry name" value="ATP SYNTHASE SUBUNIT B', CHLOROPLASTIC"/>
    <property type="match status" value="1"/>
</dbReference>
<dbReference type="GO" id="GO:0005886">
    <property type="term" value="C:plasma membrane"/>
    <property type="evidence" value="ECO:0007669"/>
    <property type="project" value="UniProtKB-SubCell"/>
</dbReference>
<comment type="similarity">
    <text evidence="1 13 14">Belongs to the ATPase B chain family.</text>
</comment>
<dbReference type="InterPro" id="IPR002146">
    <property type="entry name" value="ATP_synth_b/b'su_bac/chlpt"/>
</dbReference>
<dbReference type="GO" id="GO:0046961">
    <property type="term" value="F:proton-transporting ATPase activity, rotational mechanism"/>
    <property type="evidence" value="ECO:0007669"/>
    <property type="project" value="TreeGrafter"/>
</dbReference>
<proteinExistence type="inferred from homology"/>
<dbReference type="InterPro" id="IPR028987">
    <property type="entry name" value="ATP_synth_B-like_membr_sf"/>
</dbReference>
<evidence type="ECO:0000256" key="13">
    <source>
        <dbReference type="HAMAP-Rule" id="MF_01398"/>
    </source>
</evidence>
<keyword evidence="6 13" id="KW-0375">Hydrogen ion transport</keyword>
<dbReference type="RefSeq" id="WP_034420587.1">
    <property type="nucleotide sequence ID" value="NZ_CP045798.1"/>
</dbReference>
<dbReference type="Gene3D" id="1.20.5.620">
    <property type="entry name" value="F1F0 ATP synthase subunit B, membrane domain"/>
    <property type="match status" value="1"/>
</dbReference>
<dbReference type="GO" id="GO:0046933">
    <property type="term" value="F:proton-transporting ATP synthase activity, rotational mechanism"/>
    <property type="evidence" value="ECO:0007669"/>
    <property type="project" value="UniProtKB-UniRule"/>
</dbReference>
<keyword evidence="9 13" id="KW-0472">Membrane</keyword>
<evidence type="ECO:0000256" key="8">
    <source>
        <dbReference type="ARBA" id="ARBA00023065"/>
    </source>
</evidence>
<evidence type="ECO:0000256" key="15">
    <source>
        <dbReference type="SAM" id="Coils"/>
    </source>
</evidence>
<sequence>MEIHIPDMIWAIINFLVLVAILNKFLYKPLLGHLEARKQEIQNKYQEAESARAEAQQMKDEYVKEMQNAKREAQEIITKATKLGEDTKTEIITEAREEAAKLSKKAQEEIRLAKEKAKAELRDEVAALAILAAGKIIDKNLMQEDHEKMVRDFLNEVGDAS</sequence>
<evidence type="ECO:0000256" key="4">
    <source>
        <dbReference type="ARBA" id="ARBA00022547"/>
    </source>
</evidence>
<dbReference type="SUPFAM" id="SSF81573">
    <property type="entry name" value="F1F0 ATP synthase subunit B, membrane domain"/>
    <property type="match status" value="1"/>
</dbReference>